<name>A0A1S7LJM4_MAGMO</name>
<dbReference type="InterPro" id="IPR006224">
    <property type="entry name" value="PsdUridine_synth_RluA-like_CS"/>
</dbReference>
<dbReference type="GO" id="GO:0140098">
    <property type="term" value="F:catalytic activity, acting on RNA"/>
    <property type="evidence" value="ECO:0007669"/>
    <property type="project" value="UniProtKB-ARBA"/>
</dbReference>
<proteinExistence type="inferred from homology"/>
<dbReference type="SUPFAM" id="SSF55120">
    <property type="entry name" value="Pseudouridine synthase"/>
    <property type="match status" value="1"/>
</dbReference>
<dbReference type="GO" id="GO:0009982">
    <property type="term" value="F:pseudouridine synthase activity"/>
    <property type="evidence" value="ECO:0007669"/>
    <property type="project" value="InterPro"/>
</dbReference>
<dbReference type="PANTHER" id="PTHR21600:SF44">
    <property type="entry name" value="RIBOSOMAL LARGE SUBUNIT PSEUDOURIDINE SYNTHASE D"/>
    <property type="match status" value="1"/>
</dbReference>
<evidence type="ECO:0000256" key="1">
    <source>
        <dbReference type="ARBA" id="ARBA00010876"/>
    </source>
</evidence>
<dbReference type="InterPro" id="IPR006145">
    <property type="entry name" value="PsdUridine_synth_RsuA/RluA"/>
</dbReference>
<dbReference type="InterPro" id="IPR020103">
    <property type="entry name" value="PsdUridine_synth_cat_dom_sf"/>
</dbReference>
<dbReference type="AlphaFoldDB" id="A0A1S7LJM4"/>
<dbReference type="GO" id="GO:0000455">
    <property type="term" value="P:enzyme-directed rRNA pseudouridine synthesis"/>
    <property type="evidence" value="ECO:0007669"/>
    <property type="project" value="TreeGrafter"/>
</dbReference>
<keyword evidence="2" id="KW-0413">Isomerase</keyword>
<sequence>MNLEKRLIYRDGLILILDKPAGVAVHVGPGGGSNLEAHFDSLRFGLPKPPALAHRLDRDTSGCLVLGRHRKALSRMGRLFDQRKVEKRYWAVVQGIPDPLQGKLAYPLHKISNKKSGWRMVVDAAQGKPSLTQFRTLGRGELNGQPIAWVECRPKTGRTHQLRVHLAELGTPILGDPLYGEPGARSEHNLMLHARSIRIPLYASKPDVEVAAEPPAPMQAMLSLCGYNPDDWPSTPVVEPRPAKA</sequence>
<dbReference type="CDD" id="cd02869">
    <property type="entry name" value="PseudoU_synth_RluA_like"/>
    <property type="match status" value="1"/>
</dbReference>
<dbReference type="GO" id="GO:0004730">
    <property type="term" value="F:pseudouridylate synthase activity"/>
    <property type="evidence" value="ECO:0007669"/>
    <property type="project" value="UniProtKB-EC"/>
</dbReference>
<evidence type="ECO:0000259" key="3">
    <source>
        <dbReference type="Pfam" id="PF00849"/>
    </source>
</evidence>
<feature type="domain" description="Pseudouridine synthase RsuA/RluA-like" evidence="3">
    <location>
        <begin position="15"/>
        <end position="167"/>
    </location>
</feature>
<dbReference type="EC" id="4.2.1.70" evidence="4"/>
<comment type="similarity">
    <text evidence="1">Belongs to the pseudouridine synthase RluA family.</text>
</comment>
<evidence type="ECO:0000313" key="4">
    <source>
        <dbReference type="EMBL" id="CRH06808.1"/>
    </source>
</evidence>
<keyword evidence="4" id="KW-0456">Lyase</keyword>
<reference evidence="4" key="1">
    <citation type="submission" date="2015-04" db="EMBL/GenBank/DDBJ databases">
        <authorList>
            <person name="Syromyatnikov M.Y."/>
            <person name="Popov V.N."/>
        </authorList>
    </citation>
    <scope>NUCLEOTIDE SEQUENCE</scope>
    <source>
        <strain evidence="4">MO-1</strain>
    </source>
</reference>
<dbReference type="Gene3D" id="3.30.2350.10">
    <property type="entry name" value="Pseudouridine synthase"/>
    <property type="match status" value="1"/>
</dbReference>
<dbReference type="PANTHER" id="PTHR21600">
    <property type="entry name" value="MITOCHONDRIAL RNA PSEUDOURIDINE SYNTHASE"/>
    <property type="match status" value="1"/>
</dbReference>
<dbReference type="Pfam" id="PF00849">
    <property type="entry name" value="PseudoU_synth_2"/>
    <property type="match status" value="1"/>
</dbReference>
<evidence type="ECO:0000256" key="2">
    <source>
        <dbReference type="ARBA" id="ARBA00023235"/>
    </source>
</evidence>
<gene>
    <name evidence="4" type="ORF">MAGMO_2653</name>
</gene>
<accession>A0A1S7LJM4</accession>
<dbReference type="PROSITE" id="PS01129">
    <property type="entry name" value="PSI_RLU"/>
    <property type="match status" value="1"/>
</dbReference>
<dbReference type="GO" id="GO:0003723">
    <property type="term" value="F:RNA binding"/>
    <property type="evidence" value="ECO:0007669"/>
    <property type="project" value="InterPro"/>
</dbReference>
<protein>
    <submittedName>
        <fullName evidence="4">Putative RNA pseudouridine synthase</fullName>
        <ecNumber evidence="4">4.2.1.70</ecNumber>
    </submittedName>
</protein>
<organism evidence="4">
    <name type="scientific">Magnetococcus massalia (strain MO-1)</name>
    <dbReference type="NCBI Taxonomy" id="451514"/>
    <lineage>
        <taxon>Bacteria</taxon>
        <taxon>Pseudomonadati</taxon>
        <taxon>Pseudomonadota</taxon>
        <taxon>Magnetococcia</taxon>
        <taxon>Magnetococcales</taxon>
        <taxon>Magnetococcaceae</taxon>
        <taxon>Magnetococcus</taxon>
    </lineage>
</organism>
<dbReference type="InterPro" id="IPR050188">
    <property type="entry name" value="RluA_PseudoU_synthase"/>
</dbReference>
<dbReference type="EMBL" id="LO017727">
    <property type="protein sequence ID" value="CRH06808.1"/>
    <property type="molecule type" value="Genomic_DNA"/>
</dbReference>